<keyword evidence="3 6" id="KW-0238">DNA-binding</keyword>
<name>A0ABV6J2W6_9BACL</name>
<dbReference type="PROSITE" id="PS50932">
    <property type="entry name" value="HTH_LACI_2"/>
    <property type="match status" value="1"/>
</dbReference>
<dbReference type="Pfam" id="PF00356">
    <property type="entry name" value="LacI"/>
    <property type="match status" value="1"/>
</dbReference>
<dbReference type="SMART" id="SM00354">
    <property type="entry name" value="HTH_LACI"/>
    <property type="match status" value="1"/>
</dbReference>
<dbReference type="SUPFAM" id="SSF53822">
    <property type="entry name" value="Periplasmic binding protein-like I"/>
    <property type="match status" value="1"/>
</dbReference>
<dbReference type="InterPro" id="IPR000843">
    <property type="entry name" value="HTH_LacI"/>
</dbReference>
<evidence type="ECO:0000256" key="1">
    <source>
        <dbReference type="ARBA" id="ARBA00022491"/>
    </source>
</evidence>
<keyword evidence="7" id="KW-1185">Reference proteome</keyword>
<evidence type="ECO:0000259" key="5">
    <source>
        <dbReference type="PROSITE" id="PS50932"/>
    </source>
</evidence>
<gene>
    <name evidence="6" type="ORF">ACFFJ8_01985</name>
</gene>
<keyword evidence="1" id="KW-0678">Repressor</keyword>
<feature type="domain" description="HTH lacI-type" evidence="5">
    <location>
        <begin position="5"/>
        <end position="59"/>
    </location>
</feature>
<sequence>MSRKVTLQSIADSVGFSKFAVSRALAGKSGVTPDTRDKIIEAATKLGYFNQLSKSHKAKTKDREIQSSAPAKRVIAVVIPNLRDQTKDNPYWGKILEGITESIEKAELNMILITEQLSDHLFSAINQEGLLGYICVGFIPTQIVLEINNLGLPFVLVDHEDPFIPSDSIFMNNFDCTRQLTSYLIGLGHRNLQFVGDISIIRSYYDRWKGYSAALEDNGIASNQHPDLLKLFDMQPEKVREAALSQFIALQSKNALPTAFVCINDHMADVVIETLQVMGLQVPRDCSVTGFDDLDAHSFGITTVLSAKNALGRRAVEMLQRRSEQPAADYEKILFAGKMIIKKTTSAPLA</sequence>
<dbReference type="InterPro" id="IPR010982">
    <property type="entry name" value="Lambda_DNA-bd_dom_sf"/>
</dbReference>
<dbReference type="EMBL" id="JBHLVF010000006">
    <property type="protein sequence ID" value="MFC0390137.1"/>
    <property type="molecule type" value="Genomic_DNA"/>
</dbReference>
<evidence type="ECO:0000256" key="2">
    <source>
        <dbReference type="ARBA" id="ARBA00023015"/>
    </source>
</evidence>
<dbReference type="PANTHER" id="PTHR30146">
    <property type="entry name" value="LACI-RELATED TRANSCRIPTIONAL REPRESSOR"/>
    <property type="match status" value="1"/>
</dbReference>
<dbReference type="Gene3D" id="3.40.50.2300">
    <property type="match status" value="2"/>
</dbReference>
<evidence type="ECO:0000313" key="7">
    <source>
        <dbReference type="Proteomes" id="UP001589818"/>
    </source>
</evidence>
<keyword evidence="2" id="KW-0805">Transcription regulation</keyword>
<dbReference type="InterPro" id="IPR028082">
    <property type="entry name" value="Peripla_BP_I"/>
</dbReference>
<comment type="caution">
    <text evidence="6">The sequence shown here is derived from an EMBL/GenBank/DDBJ whole genome shotgun (WGS) entry which is preliminary data.</text>
</comment>
<dbReference type="Pfam" id="PF13377">
    <property type="entry name" value="Peripla_BP_3"/>
    <property type="match status" value="1"/>
</dbReference>
<organism evidence="6 7">
    <name type="scientific">Paenibacillus mendelii</name>
    <dbReference type="NCBI Taxonomy" id="206163"/>
    <lineage>
        <taxon>Bacteria</taxon>
        <taxon>Bacillati</taxon>
        <taxon>Bacillota</taxon>
        <taxon>Bacilli</taxon>
        <taxon>Bacillales</taxon>
        <taxon>Paenibacillaceae</taxon>
        <taxon>Paenibacillus</taxon>
    </lineage>
</organism>
<accession>A0ABV6J2W6</accession>
<dbReference type="GO" id="GO:0003677">
    <property type="term" value="F:DNA binding"/>
    <property type="evidence" value="ECO:0007669"/>
    <property type="project" value="UniProtKB-KW"/>
</dbReference>
<dbReference type="RefSeq" id="WP_204820828.1">
    <property type="nucleotide sequence ID" value="NZ_JANHOF010000003.1"/>
</dbReference>
<protein>
    <submittedName>
        <fullName evidence="6">LacI family DNA-binding transcriptional regulator</fullName>
    </submittedName>
</protein>
<dbReference type="PANTHER" id="PTHR30146:SF148">
    <property type="entry name" value="HTH-TYPE TRANSCRIPTIONAL REPRESSOR PURR-RELATED"/>
    <property type="match status" value="1"/>
</dbReference>
<dbReference type="Gene3D" id="1.10.260.40">
    <property type="entry name" value="lambda repressor-like DNA-binding domains"/>
    <property type="match status" value="1"/>
</dbReference>
<dbReference type="SUPFAM" id="SSF47413">
    <property type="entry name" value="lambda repressor-like DNA-binding domains"/>
    <property type="match status" value="1"/>
</dbReference>
<reference evidence="6 7" key="1">
    <citation type="submission" date="2024-09" db="EMBL/GenBank/DDBJ databases">
        <authorList>
            <person name="Sun Q."/>
            <person name="Mori K."/>
        </authorList>
    </citation>
    <scope>NUCLEOTIDE SEQUENCE [LARGE SCALE GENOMIC DNA]</scope>
    <source>
        <strain evidence="6 7">CCM 4839</strain>
    </source>
</reference>
<dbReference type="InterPro" id="IPR046335">
    <property type="entry name" value="LacI/GalR-like_sensor"/>
</dbReference>
<keyword evidence="4" id="KW-0804">Transcription</keyword>
<evidence type="ECO:0000256" key="4">
    <source>
        <dbReference type="ARBA" id="ARBA00023163"/>
    </source>
</evidence>
<dbReference type="CDD" id="cd01392">
    <property type="entry name" value="HTH_LacI"/>
    <property type="match status" value="1"/>
</dbReference>
<evidence type="ECO:0000313" key="6">
    <source>
        <dbReference type="EMBL" id="MFC0390137.1"/>
    </source>
</evidence>
<proteinExistence type="predicted"/>
<evidence type="ECO:0000256" key="3">
    <source>
        <dbReference type="ARBA" id="ARBA00023125"/>
    </source>
</evidence>
<dbReference type="Proteomes" id="UP001589818">
    <property type="component" value="Unassembled WGS sequence"/>
</dbReference>